<dbReference type="SUPFAM" id="SSF56672">
    <property type="entry name" value="DNA/RNA polymerases"/>
    <property type="match status" value="1"/>
</dbReference>
<gene>
    <name evidence="11" type="ORF">niasHT_002682</name>
</gene>
<dbReference type="InterPro" id="IPR043502">
    <property type="entry name" value="DNA/RNA_pol_sf"/>
</dbReference>
<keyword evidence="5" id="KW-0235">DNA replication</keyword>
<evidence type="ECO:0000313" key="12">
    <source>
        <dbReference type="Proteomes" id="UP001620626"/>
    </source>
</evidence>
<comment type="catalytic activity">
    <reaction evidence="8">
        <text>DNA(n) + a 2'-deoxyribonucleoside 5'-triphosphate = DNA(n+1) + diphosphate</text>
        <dbReference type="Rhea" id="RHEA:22508"/>
        <dbReference type="Rhea" id="RHEA-COMP:17339"/>
        <dbReference type="Rhea" id="RHEA-COMP:17340"/>
        <dbReference type="ChEBI" id="CHEBI:33019"/>
        <dbReference type="ChEBI" id="CHEBI:61560"/>
        <dbReference type="ChEBI" id="CHEBI:173112"/>
        <dbReference type="EC" id="2.7.7.7"/>
    </reaction>
</comment>
<evidence type="ECO:0000256" key="7">
    <source>
        <dbReference type="ARBA" id="ARBA00023125"/>
    </source>
</evidence>
<dbReference type="InterPro" id="IPR006172">
    <property type="entry name" value="DNA-dir_DNA_pol_B"/>
</dbReference>
<dbReference type="GO" id="GO:0003677">
    <property type="term" value="F:DNA binding"/>
    <property type="evidence" value="ECO:0007669"/>
    <property type="project" value="UniProtKB-KW"/>
</dbReference>
<feature type="compositionally biased region" description="Acidic residues" evidence="9">
    <location>
        <begin position="394"/>
        <end position="410"/>
    </location>
</feature>
<dbReference type="InterPro" id="IPR012337">
    <property type="entry name" value="RNaseH-like_sf"/>
</dbReference>
<evidence type="ECO:0000256" key="5">
    <source>
        <dbReference type="ARBA" id="ARBA00022705"/>
    </source>
</evidence>
<accession>A0ABD2MDV9</accession>
<evidence type="ECO:0000259" key="10">
    <source>
        <dbReference type="Pfam" id="PF03175"/>
    </source>
</evidence>
<evidence type="ECO:0000256" key="2">
    <source>
        <dbReference type="ARBA" id="ARBA00012417"/>
    </source>
</evidence>
<organism evidence="11 12">
    <name type="scientific">Heterodera trifolii</name>
    <dbReference type="NCBI Taxonomy" id="157864"/>
    <lineage>
        <taxon>Eukaryota</taxon>
        <taxon>Metazoa</taxon>
        <taxon>Ecdysozoa</taxon>
        <taxon>Nematoda</taxon>
        <taxon>Chromadorea</taxon>
        <taxon>Rhabditida</taxon>
        <taxon>Tylenchina</taxon>
        <taxon>Tylenchomorpha</taxon>
        <taxon>Tylenchoidea</taxon>
        <taxon>Heteroderidae</taxon>
        <taxon>Heteroderinae</taxon>
        <taxon>Heterodera</taxon>
    </lineage>
</organism>
<feature type="domain" description="DNA-directed DNA polymerase family B mitochondria/virus" evidence="10">
    <location>
        <begin position="1092"/>
        <end position="1153"/>
    </location>
</feature>
<evidence type="ECO:0000256" key="6">
    <source>
        <dbReference type="ARBA" id="ARBA00022932"/>
    </source>
</evidence>
<name>A0ABD2MDV9_9BILA</name>
<dbReference type="Gene3D" id="3.40.960.10">
    <property type="entry name" value="VSR Endonuclease"/>
    <property type="match status" value="1"/>
</dbReference>
<comment type="caution">
    <text evidence="11">The sequence shown here is derived from an EMBL/GenBank/DDBJ whole genome shotgun (WGS) entry which is preliminary data.</text>
</comment>
<feature type="domain" description="DNA-directed DNA polymerase family B mitochondria/virus" evidence="10">
    <location>
        <begin position="557"/>
        <end position="754"/>
    </location>
</feature>
<feature type="domain" description="DNA-directed DNA polymerase family B mitochondria/virus" evidence="10">
    <location>
        <begin position="904"/>
        <end position="1083"/>
    </location>
</feature>
<dbReference type="EC" id="2.7.7.7" evidence="2"/>
<protein>
    <recommendedName>
        <fullName evidence="2">DNA-directed DNA polymerase</fullName>
        <ecNumber evidence="2">2.7.7.7</ecNumber>
    </recommendedName>
</protein>
<dbReference type="InterPro" id="IPR004868">
    <property type="entry name" value="DNA-dir_DNA_pol_B_mt/vir"/>
</dbReference>
<feature type="compositionally biased region" description="Low complexity" evidence="9">
    <location>
        <begin position="372"/>
        <end position="382"/>
    </location>
</feature>
<evidence type="ECO:0000256" key="1">
    <source>
        <dbReference type="ARBA" id="ARBA00005755"/>
    </source>
</evidence>
<dbReference type="InterPro" id="IPR036397">
    <property type="entry name" value="RNaseH_sf"/>
</dbReference>
<keyword evidence="7" id="KW-0238">DNA-binding</keyword>
<keyword evidence="4" id="KW-0548">Nucleotidyltransferase</keyword>
<feature type="compositionally biased region" description="Acidic residues" evidence="9">
    <location>
        <begin position="1400"/>
        <end position="1427"/>
    </location>
</feature>
<dbReference type="GO" id="GO:0006260">
    <property type="term" value="P:DNA replication"/>
    <property type="evidence" value="ECO:0007669"/>
    <property type="project" value="UniProtKB-KW"/>
</dbReference>
<dbReference type="InterPro" id="IPR023211">
    <property type="entry name" value="DNA_pol_palm_dom_sf"/>
</dbReference>
<feature type="region of interest" description="Disordered" evidence="9">
    <location>
        <begin position="1383"/>
        <end position="1442"/>
    </location>
</feature>
<dbReference type="Gene3D" id="3.90.1600.10">
    <property type="entry name" value="Palm domain of DNA polymerase"/>
    <property type="match status" value="1"/>
</dbReference>
<keyword evidence="6" id="KW-0239">DNA-directed DNA polymerase</keyword>
<evidence type="ECO:0000256" key="8">
    <source>
        <dbReference type="ARBA" id="ARBA00049244"/>
    </source>
</evidence>
<dbReference type="EMBL" id="JBICBT010000023">
    <property type="protein sequence ID" value="KAL3125722.1"/>
    <property type="molecule type" value="Genomic_DNA"/>
</dbReference>
<feature type="region of interest" description="Disordered" evidence="9">
    <location>
        <begin position="370"/>
        <end position="424"/>
    </location>
</feature>
<evidence type="ECO:0000256" key="9">
    <source>
        <dbReference type="SAM" id="MobiDB-lite"/>
    </source>
</evidence>
<dbReference type="SUPFAM" id="SSF53098">
    <property type="entry name" value="Ribonuclease H-like"/>
    <property type="match status" value="1"/>
</dbReference>
<proteinExistence type="inferred from homology"/>
<dbReference type="PRINTS" id="PR00106">
    <property type="entry name" value="DNAPOLB"/>
</dbReference>
<evidence type="ECO:0000256" key="4">
    <source>
        <dbReference type="ARBA" id="ARBA00022695"/>
    </source>
</evidence>
<evidence type="ECO:0000256" key="3">
    <source>
        <dbReference type="ARBA" id="ARBA00022679"/>
    </source>
</evidence>
<dbReference type="Gene3D" id="1.10.287.690">
    <property type="entry name" value="Helix hairpin bin"/>
    <property type="match status" value="1"/>
</dbReference>
<dbReference type="GO" id="GO:0042575">
    <property type="term" value="C:DNA polymerase complex"/>
    <property type="evidence" value="ECO:0007669"/>
    <property type="project" value="UniProtKB-ARBA"/>
</dbReference>
<dbReference type="Proteomes" id="UP001620626">
    <property type="component" value="Unassembled WGS sequence"/>
</dbReference>
<dbReference type="Gene3D" id="3.30.420.10">
    <property type="entry name" value="Ribonuclease H-like superfamily/Ribonuclease H"/>
    <property type="match status" value="1"/>
</dbReference>
<sequence length="1442" mass="164984">MRNRPRNTRGEVAQVRFVPLEQVQRPDRVLEMLVEQLFARVLGDRPAPSLIGLHLHPPTFENPFTIALRPPEQNNPAAIADYIQRLNDQSAAGIDLTAGTTLTKVLAVWPMHDDRTENGREGGCSWDNEHSVVHTVNSLVRTIVCANTKTPGLDNKCLRIMLINNDFMVLKLAICYAERELRRIKNMYTLDDVRKLQQWVDERYGEAQIRLTVFEKERQYRIVYKGASGRAARFNLCLLLENAHFHYVGRIEQLFRCTSYWVDCERRAQPSLVNNNNSPTGGTANISVHNANSFSQIWTVTTTICPIAHRPPWMGEAGVRSVQSANGDVFVEYVTTTAATANGIVVPPMWGPHAEDGPCFIQPMDGRRVFGQSRRQQQRQQQFPVENCLNRNDDADDNEDDTDDDNDAEGESQHGAGGGGHRRHASQKTIRYCFFDAETSQDRPLQLRTQIAQKHVPLLIIAEVICERCIADGITIYGGIGQKANGCVCGMPSGPRGRLWCSPPFCNAPNDDAEMPTNITYNPRRLFFHCFEDATKNPVDQFLDFLISTGPRKSHTICLSHNGGKYDMHLVLEALHHRNLPPKRICTTGLKIYSMSLKGNLQRQITFKDTLNFFFCELDALPRTFNLPNEIATAKPFFPYLFIRHQNLNVRLQGLPNVEFYQSDHMKTAKREQFLRWYADEGAVAKFQLREQLIIYCANDVAILRESVLKFRQLIMENTMGLDPFVIASTGAGLALATFRRCFLSRNKLINTPEGGYLRGRRASAESARYIRMYELMNPGVHVQSAQWTVGEAHVEDSGYRLDGLHVRLPPLRNIAIEYMGCFYHGCPKCFPNDRQQTLAGGRSAEELYERTQRRLWELEHTHGFELHVVWGCEFKKSLRANPVLRQMYNDAFVPRPLNPREDALRGGRTEPFTLQYICTDDEEIVLIDIVSLYPYVMKAFDFPVGNPRVLTREVLLQPPTFPLPWRNANCNTFRKLLFVCVLPPDPVLSPLRIPLLPYRTNDGRLTFLLCARCADNRQQRSCAHTDHLRSWNAAYTHVELNKALELGYAVTDLFEVWHYEEWDGEMFRGYMNTFVGMKVQASGWPTGYDSEECHDEYIDEFERAEGIRLEREKIANNSGLRMVAKLLANSLWGKFAQRVGRTEVRYASSPTEFHCLLDDPSIEVLDFHHVSPHLDRVVVKTKADFSKAPATNCLPIAIFVTSYARLHLYSYIEKVVQLGHKLLYCDTDSIYYVAKNGEQLVPEGEALGQMKRELPERRIFEFISGGPKNYGYRHCDRHTRAEEKAELKVRSFRLSYSTSQLLNFESMKDIVLEHYDHDGQIDDALYLADYDDTFVFSGSSRSIRVSFPQIGRNSSADLYTYQAHKDYRPHYVKGRIRPGMETLPFGFRNAPQQTRPGTEDDEEEEETNDDGDDDDDDEDDDDDDDDLSHNRLSNLPGCSHW</sequence>
<evidence type="ECO:0000313" key="11">
    <source>
        <dbReference type="EMBL" id="KAL3125722.1"/>
    </source>
</evidence>
<dbReference type="Pfam" id="PF03175">
    <property type="entry name" value="DNA_pol_B_2"/>
    <property type="match status" value="3"/>
</dbReference>
<keyword evidence="3" id="KW-0808">Transferase</keyword>
<comment type="similarity">
    <text evidence="1">Belongs to the DNA polymerase type-B family.</text>
</comment>
<dbReference type="PANTHER" id="PTHR33568">
    <property type="entry name" value="DNA POLYMERASE"/>
    <property type="match status" value="1"/>
</dbReference>
<reference evidence="11 12" key="1">
    <citation type="submission" date="2024-10" db="EMBL/GenBank/DDBJ databases">
        <authorList>
            <person name="Kim D."/>
        </authorList>
    </citation>
    <scope>NUCLEOTIDE SEQUENCE [LARGE SCALE GENOMIC DNA]</scope>
    <source>
        <strain evidence="11">BH-2024</strain>
    </source>
</reference>
<dbReference type="GO" id="GO:0003887">
    <property type="term" value="F:DNA-directed DNA polymerase activity"/>
    <property type="evidence" value="ECO:0007669"/>
    <property type="project" value="UniProtKB-KW"/>
</dbReference>
<keyword evidence="12" id="KW-1185">Reference proteome</keyword>
<dbReference type="PANTHER" id="PTHR33568:SF3">
    <property type="entry name" value="DNA-DIRECTED DNA POLYMERASE"/>
    <property type="match status" value="1"/>
</dbReference>